<reference evidence="2" key="1">
    <citation type="journal article" date="2022" name="Mol. Ecol. Resour.">
        <title>The genomes of chicory, endive, great burdock and yacon provide insights into Asteraceae palaeo-polyploidization history and plant inulin production.</title>
        <authorList>
            <person name="Fan W."/>
            <person name="Wang S."/>
            <person name="Wang H."/>
            <person name="Wang A."/>
            <person name="Jiang F."/>
            <person name="Liu H."/>
            <person name="Zhao H."/>
            <person name="Xu D."/>
            <person name="Zhang Y."/>
        </authorList>
    </citation>
    <scope>NUCLEOTIDE SEQUENCE [LARGE SCALE GENOMIC DNA]</scope>
    <source>
        <strain evidence="2">cv. Niubang</strain>
    </source>
</reference>
<proteinExistence type="predicted"/>
<reference evidence="1 2" key="2">
    <citation type="journal article" date="2022" name="Mol. Ecol. Resour.">
        <title>The genomes of chicory, endive, great burdock and yacon provide insights into Asteraceae paleo-polyploidization history and plant inulin production.</title>
        <authorList>
            <person name="Fan W."/>
            <person name="Wang S."/>
            <person name="Wang H."/>
            <person name="Wang A."/>
            <person name="Jiang F."/>
            <person name="Liu H."/>
            <person name="Zhao H."/>
            <person name="Xu D."/>
            <person name="Zhang Y."/>
        </authorList>
    </citation>
    <scope>NUCLEOTIDE SEQUENCE [LARGE SCALE GENOMIC DNA]</scope>
    <source>
        <strain evidence="2">cv. Niubang</strain>
    </source>
</reference>
<comment type="caution">
    <text evidence="1">The sequence shown here is derived from an EMBL/GenBank/DDBJ whole genome shotgun (WGS) entry which is preliminary data.</text>
</comment>
<evidence type="ECO:0000313" key="1">
    <source>
        <dbReference type="EMBL" id="KAI3758479.1"/>
    </source>
</evidence>
<organism evidence="1 2">
    <name type="scientific">Arctium lappa</name>
    <name type="common">Greater burdock</name>
    <name type="synonym">Lappa major</name>
    <dbReference type="NCBI Taxonomy" id="4217"/>
    <lineage>
        <taxon>Eukaryota</taxon>
        <taxon>Viridiplantae</taxon>
        <taxon>Streptophyta</taxon>
        <taxon>Embryophyta</taxon>
        <taxon>Tracheophyta</taxon>
        <taxon>Spermatophyta</taxon>
        <taxon>Magnoliopsida</taxon>
        <taxon>eudicotyledons</taxon>
        <taxon>Gunneridae</taxon>
        <taxon>Pentapetalae</taxon>
        <taxon>asterids</taxon>
        <taxon>campanulids</taxon>
        <taxon>Asterales</taxon>
        <taxon>Asteraceae</taxon>
        <taxon>Carduoideae</taxon>
        <taxon>Cardueae</taxon>
        <taxon>Arctiinae</taxon>
        <taxon>Arctium</taxon>
    </lineage>
</organism>
<evidence type="ECO:0000313" key="2">
    <source>
        <dbReference type="Proteomes" id="UP001055879"/>
    </source>
</evidence>
<name>A0ACB9EHS3_ARCLA</name>
<sequence length="471" mass="52540">MELLWNVKSPCEDGTGGLGPWWKSMNGKPARSSTNYEYYRIIITSSPVVIGFGAKINSISIIMSWLARSIANSLQIDGEDEDDDHPTTTTANDDSNNHPQSVKEQEFEQGSDPQTLTGGGVKGDLSEFTESLARQIWGVASFLAPPPPPPPPPPLPLRHRFSTTTHPDPSISIPVSGEEHDDDVSNSICEDSRFGAGNGVPHSPTFPNEAQVENDRDFVGVTEEVLAFAMNIAHHPETWLDFPLSEEEESDDFEMSDTQWNHSTLVEHLVPRLAALRIELCPIHMSESYFWKVYFVLLLPRLNKQDAVLLSTPQIVAARTMWMKELQMKTKPRSDLFEGNASHMLDSHEEFNTTSLDSPSAYMSERTTHAFQPTTHHTVAEKDPVLKSYELTITKEEESAKGASDLRVLPSYRIPIPIDDFDEDEDSWIHENSVELDGYDGPDVPVGADEDISFSDLEDDDCTMPTKSKVI</sequence>
<protein>
    <submittedName>
        <fullName evidence="1">Uncharacterized protein</fullName>
    </submittedName>
</protein>
<gene>
    <name evidence="1" type="ORF">L6452_06042</name>
</gene>
<dbReference type="EMBL" id="CM042048">
    <property type="protein sequence ID" value="KAI3758479.1"/>
    <property type="molecule type" value="Genomic_DNA"/>
</dbReference>
<keyword evidence="2" id="KW-1185">Reference proteome</keyword>
<dbReference type="Proteomes" id="UP001055879">
    <property type="component" value="Linkage Group LG02"/>
</dbReference>
<accession>A0ACB9EHS3</accession>